<feature type="transmembrane region" description="Helical" evidence="5">
    <location>
        <begin position="310"/>
        <end position="328"/>
    </location>
</feature>
<keyword evidence="1" id="KW-1003">Cell membrane</keyword>
<reference evidence="7" key="1">
    <citation type="submission" date="2018-05" db="EMBL/GenBank/DDBJ databases">
        <authorList>
            <person name="Lanie J.A."/>
            <person name="Ng W.-L."/>
            <person name="Kazmierczak K.M."/>
            <person name="Andrzejewski T.M."/>
            <person name="Davidsen T.M."/>
            <person name="Wayne K.J."/>
            <person name="Tettelin H."/>
            <person name="Glass J.I."/>
            <person name="Rusch D."/>
            <person name="Podicherti R."/>
            <person name="Tsui H.-C.T."/>
            <person name="Winkler M.E."/>
        </authorList>
    </citation>
    <scope>NUCLEOTIDE SEQUENCE</scope>
</reference>
<feature type="domain" description="VWFA" evidence="6">
    <location>
        <begin position="91"/>
        <end position="290"/>
    </location>
</feature>
<evidence type="ECO:0000256" key="1">
    <source>
        <dbReference type="ARBA" id="ARBA00022475"/>
    </source>
</evidence>
<dbReference type="InterPro" id="IPR036465">
    <property type="entry name" value="vWFA_dom_sf"/>
</dbReference>
<evidence type="ECO:0000313" key="7">
    <source>
        <dbReference type="EMBL" id="SUZ78699.1"/>
    </source>
</evidence>
<dbReference type="Gene3D" id="3.40.50.410">
    <property type="entry name" value="von Willebrand factor, type A domain"/>
    <property type="match status" value="1"/>
</dbReference>
<keyword evidence="2 5" id="KW-0812">Transmembrane</keyword>
<dbReference type="SMART" id="SM00327">
    <property type="entry name" value="VWA"/>
    <property type="match status" value="1"/>
</dbReference>
<protein>
    <recommendedName>
        <fullName evidence="6">VWFA domain-containing protein</fullName>
    </recommendedName>
</protein>
<proteinExistence type="predicted"/>
<organism evidence="7">
    <name type="scientific">marine metagenome</name>
    <dbReference type="NCBI Taxonomy" id="408172"/>
    <lineage>
        <taxon>unclassified sequences</taxon>
        <taxon>metagenomes</taxon>
        <taxon>ecological metagenomes</taxon>
    </lineage>
</organism>
<dbReference type="EMBL" id="UINC01001363">
    <property type="protein sequence ID" value="SUZ78699.1"/>
    <property type="molecule type" value="Genomic_DNA"/>
</dbReference>
<dbReference type="InterPro" id="IPR002035">
    <property type="entry name" value="VWF_A"/>
</dbReference>
<dbReference type="InterPro" id="IPR024163">
    <property type="entry name" value="Aerotolerance_reg_N"/>
</dbReference>
<accession>A0A381QJU4</accession>
<evidence type="ECO:0000259" key="6">
    <source>
        <dbReference type="PROSITE" id="PS50234"/>
    </source>
</evidence>
<dbReference type="SUPFAM" id="SSF53300">
    <property type="entry name" value="vWA-like"/>
    <property type="match status" value="1"/>
</dbReference>
<feature type="transmembrane region" description="Helical" evidence="5">
    <location>
        <begin position="59"/>
        <end position="78"/>
    </location>
</feature>
<keyword evidence="4 5" id="KW-0472">Membrane</keyword>
<dbReference type="PANTHER" id="PTHR22550:SF5">
    <property type="entry name" value="LEUCINE ZIPPER PROTEIN 4"/>
    <property type="match status" value="1"/>
</dbReference>
<dbReference type="Pfam" id="PF07584">
    <property type="entry name" value="BatA"/>
    <property type="match status" value="1"/>
</dbReference>
<evidence type="ECO:0000256" key="3">
    <source>
        <dbReference type="ARBA" id="ARBA00022989"/>
    </source>
</evidence>
<evidence type="ECO:0000256" key="5">
    <source>
        <dbReference type="SAM" id="Phobius"/>
    </source>
</evidence>
<dbReference type="AlphaFoldDB" id="A0A381QJU4"/>
<keyword evidence="3 5" id="KW-1133">Transmembrane helix</keyword>
<gene>
    <name evidence="7" type="ORF">METZ01_LOCUS31553</name>
</gene>
<dbReference type="InterPro" id="IPR050768">
    <property type="entry name" value="UPF0353/GerABKA_families"/>
</dbReference>
<evidence type="ECO:0000256" key="2">
    <source>
        <dbReference type="ARBA" id="ARBA00022692"/>
    </source>
</evidence>
<dbReference type="PROSITE" id="PS50234">
    <property type="entry name" value="VWFA"/>
    <property type="match status" value="1"/>
</dbReference>
<dbReference type="Pfam" id="PF00092">
    <property type="entry name" value="VWA"/>
    <property type="match status" value="1"/>
</dbReference>
<sequence length="344" mass="39208">MYQLDSPYYLYLLIIIPILLMINIIYMVWRKKTQENFSSRELLEKLSPNRSNFKIKLKMLFEILAIFLLIIALVNPKIGTELTTVKREGVDIVFALDVSKSMLAEDVAPNRLQKSKRLISEIINSLGSDRVGILVYAEQAVPQVPLTTDFASVKNFLQMIDTDILSSQGTSIDSALNLSINYFDKNSDTNRVLIILSDGEDHDDISQKIAQSIPDEGINLLTVGIGDDNGSTIPLRINGVIDSYKKDNNGQVVITKRNSEILQKLAKVSNGIYLDGNDTEMVLDNIKNKLNEIDKTEFETNKFVDYRQRFQFFLSLSLFFLIADVFLFETKTKWIQKLNLFNEK</sequence>
<feature type="transmembrane region" description="Helical" evidence="5">
    <location>
        <begin position="6"/>
        <end position="29"/>
    </location>
</feature>
<name>A0A381QJU4_9ZZZZ</name>
<evidence type="ECO:0000256" key="4">
    <source>
        <dbReference type="ARBA" id="ARBA00023136"/>
    </source>
</evidence>
<dbReference type="PANTHER" id="PTHR22550">
    <property type="entry name" value="SPORE GERMINATION PROTEIN"/>
    <property type="match status" value="1"/>
</dbReference>